<gene>
    <name evidence="3" type="ORF">SPHA_44159</name>
</gene>
<dbReference type="SUPFAM" id="SSF53383">
    <property type="entry name" value="PLP-dependent transferases"/>
    <property type="match status" value="1"/>
</dbReference>
<dbReference type="GO" id="GO:0030170">
    <property type="term" value="F:pyridoxal phosphate binding"/>
    <property type="evidence" value="ECO:0007669"/>
    <property type="project" value="InterPro"/>
</dbReference>
<protein>
    <recommendedName>
        <fullName evidence="2">Aminotransferase class I/classII large domain-containing protein</fullName>
    </recommendedName>
</protein>
<accession>A0A812CYI4</accession>
<proteinExistence type="predicted"/>
<dbReference type="GO" id="GO:0006520">
    <property type="term" value="P:amino acid metabolic process"/>
    <property type="evidence" value="ECO:0007669"/>
    <property type="project" value="TreeGrafter"/>
</dbReference>
<dbReference type="InterPro" id="IPR004839">
    <property type="entry name" value="Aminotransferase_I/II_large"/>
</dbReference>
<dbReference type="InterPro" id="IPR015424">
    <property type="entry name" value="PyrdxlP-dep_Trfase"/>
</dbReference>
<organism evidence="3 4">
    <name type="scientific">Acanthosepion pharaonis</name>
    <name type="common">Pharaoh cuttlefish</name>
    <name type="synonym">Sepia pharaonis</name>
    <dbReference type="NCBI Taxonomy" id="158019"/>
    <lineage>
        <taxon>Eukaryota</taxon>
        <taxon>Metazoa</taxon>
        <taxon>Spiralia</taxon>
        <taxon>Lophotrochozoa</taxon>
        <taxon>Mollusca</taxon>
        <taxon>Cephalopoda</taxon>
        <taxon>Coleoidea</taxon>
        <taxon>Decapodiformes</taxon>
        <taxon>Sepiida</taxon>
        <taxon>Sepiina</taxon>
        <taxon>Sepiidae</taxon>
        <taxon>Acanthosepion</taxon>
    </lineage>
</organism>
<evidence type="ECO:0000313" key="3">
    <source>
        <dbReference type="EMBL" id="CAE1283617.1"/>
    </source>
</evidence>
<name>A0A812CYI4_ACAPH</name>
<evidence type="ECO:0000256" key="1">
    <source>
        <dbReference type="ARBA" id="ARBA00022898"/>
    </source>
</evidence>
<keyword evidence="4" id="KW-1185">Reference proteome</keyword>
<dbReference type="Gene3D" id="3.90.1150.10">
    <property type="entry name" value="Aspartate Aminotransferase, domain 1"/>
    <property type="match status" value="2"/>
</dbReference>
<dbReference type="InterPro" id="IPR015422">
    <property type="entry name" value="PyrdxlP-dep_Trfase_small"/>
</dbReference>
<dbReference type="PRINTS" id="PR00753">
    <property type="entry name" value="ACCSYNTHASE"/>
</dbReference>
<evidence type="ECO:0000313" key="4">
    <source>
        <dbReference type="Proteomes" id="UP000597762"/>
    </source>
</evidence>
<dbReference type="AlphaFoldDB" id="A0A812CYI4"/>
<dbReference type="OrthoDB" id="691673at2759"/>
<dbReference type="GO" id="GO:0008483">
    <property type="term" value="F:transaminase activity"/>
    <property type="evidence" value="ECO:0007669"/>
    <property type="project" value="TreeGrafter"/>
</dbReference>
<reference evidence="3" key="1">
    <citation type="submission" date="2021-01" db="EMBL/GenBank/DDBJ databases">
        <authorList>
            <person name="Li R."/>
            <person name="Bekaert M."/>
        </authorList>
    </citation>
    <scope>NUCLEOTIDE SEQUENCE</scope>
    <source>
        <strain evidence="3">Farmed</strain>
    </source>
</reference>
<dbReference type="PANTHER" id="PTHR43795">
    <property type="entry name" value="BIFUNCTIONAL ASPARTATE AMINOTRANSFERASE AND GLUTAMATE/ASPARTATE-PREPHENATE AMINOTRANSFERASE-RELATED"/>
    <property type="match status" value="1"/>
</dbReference>
<dbReference type="EMBL" id="CAHIKZ030002241">
    <property type="protein sequence ID" value="CAE1283617.1"/>
    <property type="molecule type" value="Genomic_DNA"/>
</dbReference>
<feature type="domain" description="Aminotransferase class I/classII large" evidence="2">
    <location>
        <begin position="45"/>
        <end position="336"/>
    </location>
</feature>
<dbReference type="Proteomes" id="UP000597762">
    <property type="component" value="Unassembled WGS sequence"/>
</dbReference>
<dbReference type="InterPro" id="IPR050478">
    <property type="entry name" value="Ethylene_sulfur-biosynth"/>
</dbReference>
<sequence length="377" mass="43085">MNSTNTISQRALDVIHYPDPLLSYVTEAKKNPYQPMYNENGVVEIGLAENKLCEDLIKQKLTELLPTKIESDDLYYFTNHGSVGFRRAIKNFLNKFFNPLNPINEENLVVVTGVTCVLDLVADGLAEEGDRFLCPAPYYSRIRNDIHDKSQVYTYDVDIAETGVRIKGIIVINPNNPSGQLLTKEEIDDVLQFTKLNNIHAIFDEIYGLSIHSRKNVFRSVSSVENLDPEKTHFMWGLSKDIGLAGFRCGVLHTTNKELLNFVQKVAFCSSLPLFVQKILESLLNQTEWLETKYFPILQQRLEESYQIATERLKKLGVTIYPSDGGFFIWANFSKFMQDKSFKSEDDLISILLKGTWLVSNHFYAKFGNPTSWFGPH</sequence>
<keyword evidence="1" id="KW-0663">Pyridoxal phosphate</keyword>
<dbReference type="CDD" id="cd00609">
    <property type="entry name" value="AAT_like"/>
    <property type="match status" value="1"/>
</dbReference>
<evidence type="ECO:0000259" key="2">
    <source>
        <dbReference type="Pfam" id="PF00155"/>
    </source>
</evidence>
<comment type="caution">
    <text evidence="3">The sequence shown here is derived from an EMBL/GenBank/DDBJ whole genome shotgun (WGS) entry which is preliminary data.</text>
</comment>
<dbReference type="Pfam" id="PF00155">
    <property type="entry name" value="Aminotran_1_2"/>
    <property type="match status" value="1"/>
</dbReference>
<dbReference type="InterPro" id="IPR015421">
    <property type="entry name" value="PyrdxlP-dep_Trfase_major"/>
</dbReference>
<dbReference type="Gene3D" id="3.40.640.10">
    <property type="entry name" value="Type I PLP-dependent aspartate aminotransferase-like (Major domain)"/>
    <property type="match status" value="1"/>
</dbReference>
<dbReference type="PANTHER" id="PTHR43795:SF39">
    <property type="entry name" value="AMINOTRANSFERASE CLASS I_CLASSII DOMAIN-CONTAINING PROTEIN"/>
    <property type="match status" value="1"/>
</dbReference>